<dbReference type="Pfam" id="PF01343">
    <property type="entry name" value="Peptidase_S49"/>
    <property type="match status" value="2"/>
</dbReference>
<evidence type="ECO:0000259" key="7">
    <source>
        <dbReference type="Pfam" id="PF01343"/>
    </source>
</evidence>
<evidence type="ECO:0000256" key="6">
    <source>
        <dbReference type="SAM" id="Phobius"/>
    </source>
</evidence>
<dbReference type="Gene3D" id="3.90.226.10">
    <property type="entry name" value="2-enoyl-CoA Hydratase, Chain A, domain 1"/>
    <property type="match status" value="4"/>
</dbReference>
<keyword evidence="4" id="KW-0720">Serine protease</keyword>
<proteinExistence type="inferred from homology"/>
<evidence type="ECO:0000256" key="1">
    <source>
        <dbReference type="ARBA" id="ARBA00008683"/>
    </source>
</evidence>
<gene>
    <name evidence="8" type="primary">sppA</name>
    <name evidence="8" type="ORF">CW354_00110</name>
</gene>
<dbReference type="InterPro" id="IPR004634">
    <property type="entry name" value="Pept_S49_pIV"/>
</dbReference>
<accession>A0A2S7KA50</accession>
<dbReference type="GO" id="GO:0006465">
    <property type="term" value="P:signal peptide processing"/>
    <property type="evidence" value="ECO:0007669"/>
    <property type="project" value="InterPro"/>
</dbReference>
<evidence type="ECO:0000256" key="5">
    <source>
        <dbReference type="PIRSR" id="PIRSR001217-1"/>
    </source>
</evidence>
<reference evidence="8 9" key="1">
    <citation type="submission" date="2017-12" db="EMBL/GenBank/DDBJ databases">
        <authorList>
            <person name="Hurst M.R.H."/>
        </authorList>
    </citation>
    <scope>NUCLEOTIDE SEQUENCE [LARGE SCALE GENOMIC DNA]</scope>
    <source>
        <strain evidence="8 9">SY-3-19</strain>
    </source>
</reference>
<name>A0A2S7KA50_9PROT</name>
<dbReference type="PANTHER" id="PTHR33209:SF1">
    <property type="entry name" value="PEPTIDASE S49 DOMAIN-CONTAINING PROTEIN"/>
    <property type="match status" value="1"/>
</dbReference>
<dbReference type="InterPro" id="IPR047217">
    <property type="entry name" value="S49_SppA_67K_type_N"/>
</dbReference>
<keyword evidence="6" id="KW-0812">Transmembrane</keyword>
<dbReference type="PIRSF" id="PIRSF001217">
    <property type="entry name" value="Protease_4_SppA"/>
    <property type="match status" value="1"/>
</dbReference>
<keyword evidence="9" id="KW-1185">Reference proteome</keyword>
<feature type="active site" description="Nucleophile" evidence="5">
    <location>
        <position position="428"/>
    </location>
</feature>
<comment type="similarity">
    <text evidence="1">Belongs to the peptidase S49 family.</text>
</comment>
<evidence type="ECO:0000313" key="9">
    <source>
        <dbReference type="Proteomes" id="UP000239504"/>
    </source>
</evidence>
<dbReference type="InterPro" id="IPR047272">
    <property type="entry name" value="S49_SppA_C"/>
</dbReference>
<dbReference type="OrthoDB" id="9764363at2"/>
<dbReference type="NCBIfam" id="TIGR00705">
    <property type="entry name" value="SppA_67K"/>
    <property type="match status" value="1"/>
</dbReference>
<keyword evidence="6" id="KW-1133">Transmembrane helix</keyword>
<dbReference type="CDD" id="cd07018">
    <property type="entry name" value="S49_SppA_67K_type"/>
    <property type="match status" value="1"/>
</dbReference>
<keyword evidence="2" id="KW-0645">Protease</keyword>
<dbReference type="CDD" id="cd07023">
    <property type="entry name" value="S49_Sppa_N_C"/>
    <property type="match status" value="1"/>
</dbReference>
<feature type="transmembrane region" description="Helical" evidence="6">
    <location>
        <begin position="26"/>
        <end position="51"/>
    </location>
</feature>
<keyword evidence="6" id="KW-0472">Membrane</keyword>
<feature type="active site" description="Proton donor/acceptor" evidence="5">
    <location>
        <position position="224"/>
    </location>
</feature>
<dbReference type="InterPro" id="IPR029045">
    <property type="entry name" value="ClpP/crotonase-like_dom_sf"/>
</dbReference>
<dbReference type="AlphaFoldDB" id="A0A2S7KA50"/>
<protein>
    <submittedName>
        <fullName evidence="8">Signal peptide peptidase SppA</fullName>
    </submittedName>
</protein>
<evidence type="ECO:0000256" key="2">
    <source>
        <dbReference type="ARBA" id="ARBA00022670"/>
    </source>
</evidence>
<comment type="caution">
    <text evidence="8">The sequence shown here is derived from an EMBL/GenBank/DDBJ whole genome shotgun (WGS) entry which is preliminary data.</text>
</comment>
<dbReference type="GO" id="GO:0008236">
    <property type="term" value="F:serine-type peptidase activity"/>
    <property type="evidence" value="ECO:0007669"/>
    <property type="project" value="UniProtKB-KW"/>
</dbReference>
<organism evidence="8 9">
    <name type="scientific">Hyphococcus luteus</name>
    <dbReference type="NCBI Taxonomy" id="2058213"/>
    <lineage>
        <taxon>Bacteria</taxon>
        <taxon>Pseudomonadati</taxon>
        <taxon>Pseudomonadota</taxon>
        <taxon>Alphaproteobacteria</taxon>
        <taxon>Parvularculales</taxon>
        <taxon>Parvularculaceae</taxon>
        <taxon>Hyphococcus</taxon>
    </lineage>
</organism>
<dbReference type="InterPro" id="IPR002142">
    <property type="entry name" value="Peptidase_S49"/>
</dbReference>
<keyword evidence="3" id="KW-0378">Hydrolase</keyword>
<evidence type="ECO:0000256" key="4">
    <source>
        <dbReference type="ARBA" id="ARBA00022825"/>
    </source>
</evidence>
<dbReference type="PANTHER" id="PTHR33209">
    <property type="entry name" value="PROTEASE 4"/>
    <property type="match status" value="1"/>
</dbReference>
<sequence>MSKGTFVSEHESHFTVWGFIKGFAKLVIGFLLVLQGLIGLIILLLFVGVLVQVTNGIAGSNDPVSISIPKDAALVLDPNGVLVEIAEDINPLDVLREEAYGMSEPSQIEVHDVVKAIRAAKDDKRIKGLVLDLGALGASPSSASKLHYLADEIDAFKESGKKVIAVGDYYSQDQYLLASHADEIYMNDYGNLLIYGYGSYGTYLKSFLEKLKITTHVFRVGTFKSAVEPFIRDDMSPAAKEANIAYLSVLWNKYTQSVEGARGLAPGTVEDYANNMGAIMKTVDGDFGKAALETGLVDGLMSRADMNEKLMEAFGKSKDGKSFKKVGFKRYLTSLDDDDDTSAPNIAVITAAGTIIDGEAPTGRAAGGDSIAAQLRKAREDDKVKAVVLRIDSPGGSAFAADIMRDEILALKAAGKPVVASMGSLAASGGYWIAADADEIWAAPTTITGSIGIFGYFNTFENAAAELGVFVDGVGTTDLSPILATGIGPLPSSAADIIQQSTENGYDRFLTVVGNGRSLEKDYVDSIGQGRVWIGERAIELKLVDHLGDFDKAIEAAAKLAKLEKYDVVDMKEKRTTFEIFMGNLSTTALKALGGDEAKRNDSAVAKLVRAAEEKAEFFEEFNDPNAAYARCLACE</sequence>
<feature type="domain" description="Peptidase S49" evidence="7">
    <location>
        <begin position="156"/>
        <end position="312"/>
    </location>
</feature>
<dbReference type="GO" id="GO:0016020">
    <property type="term" value="C:membrane"/>
    <property type="evidence" value="ECO:0007669"/>
    <property type="project" value="InterPro"/>
</dbReference>
<evidence type="ECO:0000256" key="3">
    <source>
        <dbReference type="ARBA" id="ARBA00022801"/>
    </source>
</evidence>
<feature type="domain" description="Peptidase S49" evidence="7">
    <location>
        <begin position="411"/>
        <end position="563"/>
    </location>
</feature>
<dbReference type="Proteomes" id="UP000239504">
    <property type="component" value="Unassembled WGS sequence"/>
</dbReference>
<evidence type="ECO:0000313" key="8">
    <source>
        <dbReference type="EMBL" id="PQA89319.1"/>
    </source>
</evidence>
<dbReference type="EMBL" id="PJCH01000001">
    <property type="protein sequence ID" value="PQA89319.1"/>
    <property type="molecule type" value="Genomic_DNA"/>
</dbReference>
<dbReference type="SUPFAM" id="SSF52096">
    <property type="entry name" value="ClpP/crotonase"/>
    <property type="match status" value="2"/>
</dbReference>